<feature type="compositionally biased region" description="Low complexity" evidence="1">
    <location>
        <begin position="108"/>
        <end position="121"/>
    </location>
</feature>
<dbReference type="PANTHER" id="PTHR33179:SF58">
    <property type="entry name" value="OS08G0409500 PROTEIN"/>
    <property type="match status" value="1"/>
</dbReference>
<accession>A0AAQ3K6D3</accession>
<feature type="region of interest" description="Disordered" evidence="1">
    <location>
        <begin position="1"/>
        <end position="48"/>
    </location>
</feature>
<feature type="compositionally biased region" description="Basic residues" evidence="1">
    <location>
        <begin position="137"/>
        <end position="146"/>
    </location>
</feature>
<feature type="compositionally biased region" description="Low complexity" evidence="1">
    <location>
        <begin position="1"/>
        <end position="14"/>
    </location>
</feature>
<evidence type="ECO:0000259" key="2">
    <source>
        <dbReference type="Pfam" id="PF05678"/>
    </source>
</evidence>
<dbReference type="InterPro" id="IPR008889">
    <property type="entry name" value="VQ"/>
</dbReference>
<dbReference type="InterPro" id="IPR039609">
    <property type="entry name" value="VQ_15/22"/>
</dbReference>
<proteinExistence type="predicted"/>
<dbReference type="AlphaFoldDB" id="A0AAQ3K6D3"/>
<dbReference type="Proteomes" id="UP001327560">
    <property type="component" value="Chromosome 3"/>
</dbReference>
<gene>
    <name evidence="3" type="ORF">Cni_G09810</name>
</gene>
<feature type="region of interest" description="Disordered" evidence="1">
    <location>
        <begin position="289"/>
        <end position="312"/>
    </location>
</feature>
<feature type="region of interest" description="Disordered" evidence="1">
    <location>
        <begin position="76"/>
        <end position="151"/>
    </location>
</feature>
<keyword evidence="4" id="KW-1185">Reference proteome</keyword>
<dbReference type="PANTHER" id="PTHR33179">
    <property type="entry name" value="VQ MOTIF-CONTAINING PROTEIN"/>
    <property type="match status" value="1"/>
</dbReference>
<evidence type="ECO:0000313" key="4">
    <source>
        <dbReference type="Proteomes" id="UP001327560"/>
    </source>
</evidence>
<reference evidence="3 4" key="1">
    <citation type="submission" date="2023-10" db="EMBL/GenBank/DDBJ databases">
        <title>Chromosome-scale genome assembly provides insights into flower coloration mechanisms of Canna indica.</title>
        <authorList>
            <person name="Li C."/>
        </authorList>
    </citation>
    <scope>NUCLEOTIDE SEQUENCE [LARGE SCALE GENOMIC DNA]</scope>
    <source>
        <tissue evidence="3">Flower</tissue>
    </source>
</reference>
<name>A0AAQ3K6D3_9LILI</name>
<sequence length="370" mass="39172">MDSSNSGSIQSSSSGDNEEYDSRGESISSFLNLPPPHPPPPEGVATTLHHHLPSSSIFDSLSPYFNPFPFAPLPESNSLSLDSTWPRGIQPSSSSSYSTCTTAGPLTAARSPASASASPSSVQPLIQADRPTATPRGPKKRSRASRRAPTTVLNTDTSNFRAMVQQFTGFPTPPFASSPFARPRLDLFNMGATIPPYLLRPSAQKIPTSPFAPMASSSSSSALFDHAIASAARNTLADMNIPMNYTATSSSSSAAPSSSGKCQLSLFDAQQSNSVDVQNTSFIPQSLLQSQTTPQYNSRSLPSTTFRAQPQGPPSEFAMASLGSLISTEGIKLNERTDILSGWADEAAGGQENMEQARSKAVIRNYGNQS</sequence>
<organism evidence="3 4">
    <name type="scientific">Canna indica</name>
    <name type="common">Indian-shot</name>
    <dbReference type="NCBI Taxonomy" id="4628"/>
    <lineage>
        <taxon>Eukaryota</taxon>
        <taxon>Viridiplantae</taxon>
        <taxon>Streptophyta</taxon>
        <taxon>Embryophyta</taxon>
        <taxon>Tracheophyta</taxon>
        <taxon>Spermatophyta</taxon>
        <taxon>Magnoliopsida</taxon>
        <taxon>Liliopsida</taxon>
        <taxon>Zingiberales</taxon>
        <taxon>Cannaceae</taxon>
        <taxon>Canna</taxon>
    </lineage>
</organism>
<feature type="domain" description="VQ" evidence="2">
    <location>
        <begin position="147"/>
        <end position="174"/>
    </location>
</feature>
<feature type="compositionally biased region" description="Pro residues" evidence="1">
    <location>
        <begin position="33"/>
        <end position="42"/>
    </location>
</feature>
<evidence type="ECO:0000313" key="3">
    <source>
        <dbReference type="EMBL" id="WOL01097.1"/>
    </source>
</evidence>
<feature type="compositionally biased region" description="Polar residues" evidence="1">
    <location>
        <begin position="289"/>
        <end position="308"/>
    </location>
</feature>
<dbReference type="EMBL" id="CP136892">
    <property type="protein sequence ID" value="WOL01097.1"/>
    <property type="molecule type" value="Genomic_DNA"/>
</dbReference>
<dbReference type="Pfam" id="PF05678">
    <property type="entry name" value="VQ"/>
    <property type="match status" value="1"/>
</dbReference>
<evidence type="ECO:0000256" key="1">
    <source>
        <dbReference type="SAM" id="MobiDB-lite"/>
    </source>
</evidence>
<protein>
    <recommendedName>
        <fullName evidence="2">VQ domain-containing protein</fullName>
    </recommendedName>
</protein>